<keyword evidence="2" id="KW-0812">Transmembrane</keyword>
<dbReference type="AlphaFoldDB" id="A0AA40CV15"/>
<dbReference type="Proteomes" id="UP001174936">
    <property type="component" value="Unassembled WGS sequence"/>
</dbReference>
<sequence>MARSRLGRKALWAVTPAAPDTSDGPNYKPVFLKLPFLVFFALYVAALIGVLEYVCRGFPTSLERQDIPDVDEDGDSNSLPTVLLTAPLINPRQTQHAPIPPQQTPGPWLSKRASRRWRGKRSENTTSTSNATSMASLLYADLDPDDNVAHALLPPPRKFAEREAYGPGFLALLQPPEHEGWNQSQTFNGSSLRKRIPDASKYGRLSGPTVGINFFLTGMGFNDIVISTITYERESSARESGVDLCPPMEDTWMSQGLVTCDGPAMIFHDEDCFRNWKTLSDVQRQRREEGFKWEVTEFITDYGEQKFPTDIPVICAAPGQKMTYISGVGLEDDGYGLGDEEETTAPREITQTVRDEQGSVIATLTGAVDYIRDASGKLVPVSTRIRDIPGFTPTDQPFTTVFTNSNGVGTKTITSFGPGAPTTIMLRDGSGKVTGTITVGVPPPKITVTQTGSDGRLITTAIDALEPARPTRTAPTVTPPLSGPAGASDMFHSLTSTEYFLILFLPVSLGTVCSILAEMVYSELRALLPFHSLIRPGGATVGFSLVMSTGGISGVVNSFRLLFQFREPLAFMTDVLVFSSASITTLLSEAVGIQLRGACTAQSFSGCFMGIGAFIGPSRAVQALLGLNLVILFSLFFLLHRWRSGVSVPPRSIMATAALMQDSNLRQLFLDIGAAGEDGGAIKQKEIAESLRQEQFFLRPFHDHKQSAEDYGIVTRTRGPDPLSRSKTGLSRLKTGFSKLTKSSSISALTGRSRRFRDWLLYQGARTNRLVDLMGLLYLCGLLALIVYYNSVTESNSGFEGFMNDQNFGVRVLFTAFGVALTFFWDHYYARAAMSEPYRQLWLRPRSARTSVMVSPPTSVFTGGLVGSLKRGEVWLTIVGFTNILSKITPMLLSNIPFSPIQTWEMHLVCAWTTVSCLGLMSLVIICGFFFIKHPPLPVDPASLAGRIYYLCDSHVADEFQGMSRMNRAECESKVDMEKRYRFGKMIGVSGELRVGVDTAYAWERDGESDERTRYHN</sequence>
<name>A0AA40CV15_9PEZI</name>
<reference evidence="3" key="1">
    <citation type="submission" date="2023-06" db="EMBL/GenBank/DDBJ databases">
        <title>Genome-scale phylogeny and comparative genomics of the fungal order Sordariales.</title>
        <authorList>
            <consortium name="Lawrence Berkeley National Laboratory"/>
            <person name="Hensen N."/>
            <person name="Bonometti L."/>
            <person name="Westerberg I."/>
            <person name="Brannstrom I.O."/>
            <person name="Guillou S."/>
            <person name="Cros-Aarteil S."/>
            <person name="Calhoun S."/>
            <person name="Haridas S."/>
            <person name="Kuo A."/>
            <person name="Mondo S."/>
            <person name="Pangilinan J."/>
            <person name="Riley R."/>
            <person name="Labutti K."/>
            <person name="Andreopoulos B."/>
            <person name="Lipzen A."/>
            <person name="Chen C."/>
            <person name="Yanf M."/>
            <person name="Daum C."/>
            <person name="Ng V."/>
            <person name="Clum A."/>
            <person name="Steindorff A."/>
            <person name="Ohm R."/>
            <person name="Martin F."/>
            <person name="Silar P."/>
            <person name="Natvig D."/>
            <person name="Lalanne C."/>
            <person name="Gautier V."/>
            <person name="Ament-Velasquez S.L."/>
            <person name="Kruys A."/>
            <person name="Hutchinson M.I."/>
            <person name="Powell A.J."/>
            <person name="Barry K."/>
            <person name="Miller A.N."/>
            <person name="Grigoriev I.V."/>
            <person name="Debuchy R."/>
            <person name="Gladieux P."/>
            <person name="Thoren M.H."/>
            <person name="Johannesson H."/>
        </authorList>
    </citation>
    <scope>NUCLEOTIDE SEQUENCE</scope>
    <source>
        <strain evidence="3">SMH2532-1</strain>
    </source>
</reference>
<feature type="transmembrane region" description="Helical" evidence="2">
    <location>
        <begin position="850"/>
        <end position="869"/>
    </location>
</feature>
<gene>
    <name evidence="3" type="ORF">B0T16DRAFT_101784</name>
</gene>
<keyword evidence="2" id="KW-0472">Membrane</keyword>
<evidence type="ECO:0000313" key="3">
    <source>
        <dbReference type="EMBL" id="KAK0652445.1"/>
    </source>
</evidence>
<feature type="transmembrane region" description="Helical" evidence="2">
    <location>
        <begin position="533"/>
        <end position="556"/>
    </location>
</feature>
<feature type="transmembrane region" description="Helical" evidence="2">
    <location>
        <begin position="770"/>
        <end position="789"/>
    </location>
</feature>
<feature type="transmembrane region" description="Helical" evidence="2">
    <location>
        <begin position="875"/>
        <end position="896"/>
    </location>
</feature>
<feature type="transmembrane region" description="Helical" evidence="2">
    <location>
        <begin position="568"/>
        <end position="588"/>
    </location>
</feature>
<feature type="transmembrane region" description="Helical" evidence="2">
    <location>
        <begin position="809"/>
        <end position="829"/>
    </location>
</feature>
<evidence type="ECO:0000313" key="4">
    <source>
        <dbReference type="Proteomes" id="UP001174936"/>
    </source>
</evidence>
<dbReference type="PANTHER" id="PTHR37544:SF3">
    <property type="entry name" value="SPRAY"/>
    <property type="match status" value="1"/>
</dbReference>
<feature type="transmembrane region" description="Helical" evidence="2">
    <location>
        <begin position="34"/>
        <end position="54"/>
    </location>
</feature>
<organism evidence="3 4">
    <name type="scientific">Cercophora newfieldiana</name>
    <dbReference type="NCBI Taxonomy" id="92897"/>
    <lineage>
        <taxon>Eukaryota</taxon>
        <taxon>Fungi</taxon>
        <taxon>Dikarya</taxon>
        <taxon>Ascomycota</taxon>
        <taxon>Pezizomycotina</taxon>
        <taxon>Sordariomycetes</taxon>
        <taxon>Sordariomycetidae</taxon>
        <taxon>Sordariales</taxon>
        <taxon>Lasiosphaeriaceae</taxon>
        <taxon>Cercophora</taxon>
    </lineage>
</organism>
<protein>
    <submittedName>
        <fullName evidence="3">Uncharacterized protein</fullName>
    </submittedName>
</protein>
<feature type="transmembrane region" description="Helical" evidence="2">
    <location>
        <begin position="908"/>
        <end position="932"/>
    </location>
</feature>
<feature type="transmembrane region" description="Helical" evidence="2">
    <location>
        <begin position="499"/>
        <end position="521"/>
    </location>
</feature>
<dbReference type="InterPro" id="IPR021840">
    <property type="entry name" value="DUF3433"/>
</dbReference>
<dbReference type="EMBL" id="JAULSV010000002">
    <property type="protein sequence ID" value="KAK0652445.1"/>
    <property type="molecule type" value="Genomic_DNA"/>
</dbReference>
<dbReference type="Pfam" id="PF11915">
    <property type="entry name" value="DUF3433"/>
    <property type="match status" value="2"/>
</dbReference>
<evidence type="ECO:0000256" key="2">
    <source>
        <dbReference type="SAM" id="Phobius"/>
    </source>
</evidence>
<feature type="region of interest" description="Disordered" evidence="1">
    <location>
        <begin position="93"/>
        <end position="130"/>
    </location>
</feature>
<keyword evidence="2" id="KW-1133">Transmembrane helix</keyword>
<keyword evidence="4" id="KW-1185">Reference proteome</keyword>
<proteinExistence type="predicted"/>
<dbReference type="PANTHER" id="PTHR37544">
    <property type="entry name" value="SPRAY-RELATED"/>
    <property type="match status" value="1"/>
</dbReference>
<evidence type="ECO:0000256" key="1">
    <source>
        <dbReference type="SAM" id="MobiDB-lite"/>
    </source>
</evidence>
<accession>A0AA40CV15</accession>
<comment type="caution">
    <text evidence="3">The sequence shown here is derived from an EMBL/GenBank/DDBJ whole genome shotgun (WGS) entry which is preliminary data.</text>
</comment>
<feature type="transmembrane region" description="Helical" evidence="2">
    <location>
        <begin position="621"/>
        <end position="639"/>
    </location>
</feature>